<dbReference type="PANTHER" id="PTHR24421">
    <property type="entry name" value="NITRATE/NITRITE SENSOR PROTEIN NARX-RELATED"/>
    <property type="match status" value="1"/>
</dbReference>
<evidence type="ECO:0000256" key="6">
    <source>
        <dbReference type="ARBA" id="ARBA00022777"/>
    </source>
</evidence>
<feature type="domain" description="Signal transduction histidine kinase subgroup 3 dimerisation and phosphoacceptor" evidence="10">
    <location>
        <begin position="190"/>
        <end position="257"/>
    </location>
</feature>
<evidence type="ECO:0000313" key="12">
    <source>
        <dbReference type="Proteomes" id="UP000269438"/>
    </source>
</evidence>
<reference evidence="11 12" key="1">
    <citation type="submission" date="2018-10" db="EMBL/GenBank/DDBJ databases">
        <authorList>
            <person name="Li J."/>
        </authorList>
    </citation>
    <scope>NUCLEOTIDE SEQUENCE [LARGE SCALE GENOMIC DNA]</scope>
    <source>
        <strain evidence="11 12">JCM 11654</strain>
    </source>
</reference>
<dbReference type="EC" id="2.7.13.3" evidence="2"/>
<dbReference type="PANTHER" id="PTHR24421:SF10">
    <property type="entry name" value="NITRATE_NITRITE SENSOR PROTEIN NARQ"/>
    <property type="match status" value="1"/>
</dbReference>
<dbReference type="OrthoDB" id="227596at2"/>
<dbReference type="SUPFAM" id="SSF55874">
    <property type="entry name" value="ATPase domain of HSP90 chaperone/DNA topoisomerase II/histidine kinase"/>
    <property type="match status" value="1"/>
</dbReference>
<evidence type="ECO:0000256" key="4">
    <source>
        <dbReference type="ARBA" id="ARBA00022679"/>
    </source>
</evidence>
<dbReference type="GO" id="GO:0016020">
    <property type="term" value="C:membrane"/>
    <property type="evidence" value="ECO:0007669"/>
    <property type="project" value="InterPro"/>
</dbReference>
<evidence type="ECO:0000256" key="1">
    <source>
        <dbReference type="ARBA" id="ARBA00000085"/>
    </source>
</evidence>
<feature type="transmembrane region" description="Helical" evidence="9">
    <location>
        <begin position="149"/>
        <end position="168"/>
    </location>
</feature>
<dbReference type="InterPro" id="IPR011712">
    <property type="entry name" value="Sig_transdc_His_kin_sub3_dim/P"/>
</dbReference>
<comment type="caution">
    <text evidence="11">The sequence shown here is derived from an EMBL/GenBank/DDBJ whole genome shotgun (WGS) entry which is preliminary data.</text>
</comment>
<proteinExistence type="predicted"/>
<evidence type="ECO:0000256" key="9">
    <source>
        <dbReference type="SAM" id="Phobius"/>
    </source>
</evidence>
<keyword evidence="3" id="KW-0597">Phosphoprotein</keyword>
<gene>
    <name evidence="11" type="ORF">D9V34_01825</name>
</gene>
<protein>
    <recommendedName>
        <fullName evidence="2">histidine kinase</fullName>
        <ecNumber evidence="2">2.7.13.3</ecNumber>
    </recommendedName>
</protein>
<dbReference type="Pfam" id="PF07730">
    <property type="entry name" value="HisKA_3"/>
    <property type="match status" value="1"/>
</dbReference>
<dbReference type="GO" id="GO:0005524">
    <property type="term" value="F:ATP binding"/>
    <property type="evidence" value="ECO:0007669"/>
    <property type="project" value="UniProtKB-KW"/>
</dbReference>
<dbReference type="EMBL" id="RCUY01000001">
    <property type="protein sequence ID" value="RLP84758.1"/>
    <property type="molecule type" value="Genomic_DNA"/>
</dbReference>
<dbReference type="Gene3D" id="1.20.5.1930">
    <property type="match status" value="1"/>
</dbReference>
<keyword evidence="5" id="KW-0547">Nucleotide-binding</keyword>
<dbReference type="CDD" id="cd16917">
    <property type="entry name" value="HATPase_UhpB-NarQ-NarX-like"/>
    <property type="match status" value="1"/>
</dbReference>
<feature type="transmembrane region" description="Helical" evidence="9">
    <location>
        <begin position="124"/>
        <end position="143"/>
    </location>
</feature>
<evidence type="ECO:0000256" key="8">
    <source>
        <dbReference type="ARBA" id="ARBA00023012"/>
    </source>
</evidence>
<keyword evidence="7" id="KW-0067">ATP-binding</keyword>
<keyword evidence="9" id="KW-0812">Transmembrane</keyword>
<dbReference type="RefSeq" id="WP_121687228.1">
    <property type="nucleotide sequence ID" value="NZ_RCUY01000001.1"/>
</dbReference>
<feature type="transmembrane region" description="Helical" evidence="9">
    <location>
        <begin position="83"/>
        <end position="112"/>
    </location>
</feature>
<dbReference type="Proteomes" id="UP000269438">
    <property type="component" value="Unassembled WGS sequence"/>
</dbReference>
<keyword evidence="9" id="KW-1133">Transmembrane helix</keyword>
<keyword evidence="6" id="KW-0418">Kinase</keyword>
<keyword evidence="9" id="KW-0472">Membrane</keyword>
<organism evidence="11 12">
    <name type="scientific">Mycetocola lacteus</name>
    <dbReference type="NCBI Taxonomy" id="76637"/>
    <lineage>
        <taxon>Bacteria</taxon>
        <taxon>Bacillati</taxon>
        <taxon>Actinomycetota</taxon>
        <taxon>Actinomycetes</taxon>
        <taxon>Micrococcales</taxon>
        <taxon>Microbacteriaceae</taxon>
        <taxon>Mycetocola</taxon>
    </lineage>
</organism>
<evidence type="ECO:0000259" key="10">
    <source>
        <dbReference type="Pfam" id="PF07730"/>
    </source>
</evidence>
<keyword evidence="8" id="KW-0902">Two-component regulatory system</keyword>
<dbReference type="InterPro" id="IPR036890">
    <property type="entry name" value="HATPase_C_sf"/>
</dbReference>
<evidence type="ECO:0000256" key="3">
    <source>
        <dbReference type="ARBA" id="ARBA00022553"/>
    </source>
</evidence>
<dbReference type="GO" id="GO:0046983">
    <property type="term" value="F:protein dimerization activity"/>
    <property type="evidence" value="ECO:0007669"/>
    <property type="project" value="InterPro"/>
</dbReference>
<comment type="catalytic activity">
    <reaction evidence="1">
        <text>ATP + protein L-histidine = ADP + protein N-phospho-L-histidine.</text>
        <dbReference type="EC" id="2.7.13.3"/>
    </reaction>
</comment>
<dbReference type="GO" id="GO:0000155">
    <property type="term" value="F:phosphorelay sensor kinase activity"/>
    <property type="evidence" value="ECO:0007669"/>
    <property type="project" value="InterPro"/>
</dbReference>
<keyword evidence="4" id="KW-0808">Transferase</keyword>
<evidence type="ECO:0000256" key="2">
    <source>
        <dbReference type="ARBA" id="ARBA00012438"/>
    </source>
</evidence>
<evidence type="ECO:0000256" key="5">
    <source>
        <dbReference type="ARBA" id="ARBA00022741"/>
    </source>
</evidence>
<dbReference type="InterPro" id="IPR050482">
    <property type="entry name" value="Sensor_HK_TwoCompSys"/>
</dbReference>
<keyword evidence="12" id="KW-1185">Reference proteome</keyword>
<feature type="transmembrane region" description="Helical" evidence="9">
    <location>
        <begin position="23"/>
        <end position="44"/>
    </location>
</feature>
<evidence type="ECO:0000256" key="7">
    <source>
        <dbReference type="ARBA" id="ARBA00022840"/>
    </source>
</evidence>
<accession>A0A3L7AYW0</accession>
<evidence type="ECO:0000313" key="11">
    <source>
        <dbReference type="EMBL" id="RLP84758.1"/>
    </source>
</evidence>
<dbReference type="AlphaFoldDB" id="A0A3L7AYW0"/>
<sequence length="385" mass="39983">MSLTSPAPAHRHSDRVVSPGRTLARMIVHLFGVVAAVAATFGLAGPFATKTTAIVLTLIACVLWCLAAFYWPRLSDTEFFRAWSLIVILGGVAGGLGSGGASIVVPVAVFVLLGSPWIPIPRTLWVGAIGLAGYLIARLFAPGIEPNDLPLLISLVGVVGVSLMRRMASTEREADRALLVQRAETAALAERTRLARDLHDVLAHSLGGLVMQLDAIDVIAEAQSADPALRERIRGARTLAQEGLEDARRAVAALRESGSLAEALDTLKRHADALGHAVTIETEGDLDTVPAAVTDALRAAVTEALTNARKHAPGAASTVRVEASANRALVRISTGAPVAGAAGSAIPSGGHGLGGLRERFSALGGTLSAGEVEGDWVVTGEIEYR</sequence>
<feature type="transmembrane region" description="Helical" evidence="9">
    <location>
        <begin position="51"/>
        <end position="71"/>
    </location>
</feature>
<name>A0A3L7AYW0_9MICO</name>
<dbReference type="Gene3D" id="3.30.565.10">
    <property type="entry name" value="Histidine kinase-like ATPase, C-terminal domain"/>
    <property type="match status" value="1"/>
</dbReference>